<feature type="signal peptide" evidence="17">
    <location>
        <begin position="1"/>
        <end position="21"/>
    </location>
</feature>
<dbReference type="InterPro" id="IPR008427">
    <property type="entry name" value="Extracellular_membr_CFEM_dom"/>
</dbReference>
<feature type="region of interest" description="Disordered" evidence="16">
    <location>
        <begin position="159"/>
        <end position="200"/>
    </location>
</feature>
<gene>
    <name evidence="19" type="ORF">TWF694_002095</name>
</gene>
<keyword evidence="7" id="KW-0336">GPI-anchor</keyword>
<evidence type="ECO:0000256" key="4">
    <source>
        <dbReference type="ARBA" id="ARBA00022475"/>
    </source>
</evidence>
<keyword evidence="12 15" id="KW-1015">Disulfide bond</keyword>
<organism evidence="19 20">
    <name type="scientific">Orbilia ellipsospora</name>
    <dbReference type="NCBI Taxonomy" id="2528407"/>
    <lineage>
        <taxon>Eukaryota</taxon>
        <taxon>Fungi</taxon>
        <taxon>Dikarya</taxon>
        <taxon>Ascomycota</taxon>
        <taxon>Pezizomycotina</taxon>
        <taxon>Orbiliomycetes</taxon>
        <taxon>Orbiliales</taxon>
        <taxon>Orbiliaceae</taxon>
        <taxon>Orbilia</taxon>
    </lineage>
</organism>
<feature type="domain" description="CFEM" evidence="18">
    <location>
        <begin position="3"/>
        <end position="122"/>
    </location>
</feature>
<evidence type="ECO:0000256" key="9">
    <source>
        <dbReference type="ARBA" id="ARBA00022729"/>
    </source>
</evidence>
<dbReference type="Pfam" id="PF05730">
    <property type="entry name" value="CFEM"/>
    <property type="match status" value="1"/>
</dbReference>
<evidence type="ECO:0000256" key="15">
    <source>
        <dbReference type="PROSITE-ProRule" id="PRU01356"/>
    </source>
</evidence>
<feature type="compositionally biased region" description="Low complexity" evidence="16">
    <location>
        <begin position="119"/>
        <end position="142"/>
    </location>
</feature>
<dbReference type="Proteomes" id="UP001365542">
    <property type="component" value="Unassembled WGS sequence"/>
</dbReference>
<name>A0AAV9X4V4_9PEZI</name>
<feature type="disulfide bond" evidence="15">
    <location>
        <begin position="34"/>
        <end position="74"/>
    </location>
</feature>
<evidence type="ECO:0000256" key="13">
    <source>
        <dbReference type="ARBA" id="ARBA00023180"/>
    </source>
</evidence>
<evidence type="ECO:0000256" key="14">
    <source>
        <dbReference type="ARBA" id="ARBA00023288"/>
    </source>
</evidence>
<evidence type="ECO:0000256" key="10">
    <source>
        <dbReference type="ARBA" id="ARBA00023004"/>
    </source>
</evidence>
<keyword evidence="6 15" id="KW-0349">Heme</keyword>
<accession>A0AAV9X4V4</accession>
<evidence type="ECO:0000256" key="3">
    <source>
        <dbReference type="ARBA" id="ARBA00010031"/>
    </source>
</evidence>
<feature type="compositionally biased region" description="Polar residues" evidence="16">
    <location>
        <begin position="159"/>
        <end position="199"/>
    </location>
</feature>
<evidence type="ECO:0000256" key="8">
    <source>
        <dbReference type="ARBA" id="ARBA00022723"/>
    </source>
</evidence>
<evidence type="ECO:0000256" key="16">
    <source>
        <dbReference type="SAM" id="MobiDB-lite"/>
    </source>
</evidence>
<feature type="region of interest" description="Disordered" evidence="16">
    <location>
        <begin position="111"/>
        <end position="142"/>
    </location>
</feature>
<feature type="binding site" description="axial binding residue" evidence="15">
    <location>
        <position position="52"/>
    </location>
    <ligand>
        <name>heme</name>
        <dbReference type="ChEBI" id="CHEBI:30413"/>
    </ligand>
    <ligandPart>
        <name>Fe</name>
        <dbReference type="ChEBI" id="CHEBI:18248"/>
    </ligandPart>
</feature>
<keyword evidence="10 15" id="KW-0408">Iron</keyword>
<evidence type="ECO:0000313" key="20">
    <source>
        <dbReference type="Proteomes" id="UP001365542"/>
    </source>
</evidence>
<dbReference type="PANTHER" id="PTHR37928">
    <property type="entry name" value="CFEM DOMAIN PROTEIN (AFU_ORTHOLOGUE AFUA_6G14090)"/>
    <property type="match status" value="1"/>
</dbReference>
<keyword evidence="9 17" id="KW-0732">Signal</keyword>
<evidence type="ECO:0000256" key="2">
    <source>
        <dbReference type="ARBA" id="ARBA00004613"/>
    </source>
</evidence>
<keyword evidence="11" id="KW-0472">Membrane</keyword>
<protein>
    <recommendedName>
        <fullName evidence="18">CFEM domain-containing protein</fullName>
    </recommendedName>
</protein>
<evidence type="ECO:0000256" key="17">
    <source>
        <dbReference type="SAM" id="SignalP"/>
    </source>
</evidence>
<dbReference type="PROSITE" id="PS52012">
    <property type="entry name" value="CFEM"/>
    <property type="match status" value="1"/>
</dbReference>
<evidence type="ECO:0000256" key="7">
    <source>
        <dbReference type="ARBA" id="ARBA00022622"/>
    </source>
</evidence>
<feature type="disulfide bond" evidence="15">
    <location>
        <begin position="38"/>
        <end position="69"/>
    </location>
</feature>
<sequence>MQLRYLTQSLVSLSLFTAASARRLISKRADLPACAQPCFIAAVAATGCAATDAPCICDNNAFYQSMLPCVLTTCGYADVSNLLSFGLEFCNRTGVNSAERLNGVGNHVQPGSSIVEGAPSTTPNSGVTPSSTSTVESPTPISPVVVRPSSTIQSGQFVVETSNPTSESKTGPTTVQTANPAATTPGQTSFPPTATADQPSSASASALNAFSQSSINSFFICLVALFFFF</sequence>
<evidence type="ECO:0000256" key="5">
    <source>
        <dbReference type="ARBA" id="ARBA00022525"/>
    </source>
</evidence>
<proteinExistence type="inferred from homology"/>
<evidence type="ECO:0000313" key="19">
    <source>
        <dbReference type="EMBL" id="KAK6535640.1"/>
    </source>
</evidence>
<dbReference type="PANTHER" id="PTHR37928:SF2">
    <property type="entry name" value="GPI ANCHORED CFEM DOMAIN PROTEIN (AFU_ORTHOLOGUE AFUA_6G10580)"/>
    <property type="match status" value="1"/>
</dbReference>
<dbReference type="GO" id="GO:0046872">
    <property type="term" value="F:metal ion binding"/>
    <property type="evidence" value="ECO:0007669"/>
    <property type="project" value="UniProtKB-UniRule"/>
</dbReference>
<keyword evidence="4" id="KW-1003">Cell membrane</keyword>
<keyword evidence="14" id="KW-0449">Lipoprotein</keyword>
<dbReference type="AlphaFoldDB" id="A0AAV9X4V4"/>
<evidence type="ECO:0000256" key="12">
    <source>
        <dbReference type="ARBA" id="ARBA00023157"/>
    </source>
</evidence>
<comment type="caution">
    <text evidence="19">The sequence shown here is derived from an EMBL/GenBank/DDBJ whole genome shotgun (WGS) entry which is preliminary data.</text>
</comment>
<comment type="subcellular location">
    <subcellularLocation>
        <location evidence="1">Cell membrane</location>
        <topology evidence="1">Lipid-anchor</topology>
        <topology evidence="1">GPI-anchor</topology>
    </subcellularLocation>
    <subcellularLocation>
        <location evidence="2">Secreted</location>
    </subcellularLocation>
</comment>
<feature type="disulfide bond" evidence="15">
    <location>
        <begin position="48"/>
        <end position="55"/>
    </location>
</feature>
<dbReference type="SMART" id="SM00747">
    <property type="entry name" value="CFEM"/>
    <property type="match status" value="1"/>
</dbReference>
<dbReference type="InterPro" id="IPR051735">
    <property type="entry name" value="CFEM_domain"/>
</dbReference>
<evidence type="ECO:0000259" key="18">
    <source>
        <dbReference type="PROSITE" id="PS52012"/>
    </source>
</evidence>
<dbReference type="EMBL" id="JAVHJO010000010">
    <property type="protein sequence ID" value="KAK6535640.1"/>
    <property type="molecule type" value="Genomic_DNA"/>
</dbReference>
<feature type="chain" id="PRO_5043463133" description="CFEM domain-containing protein" evidence="17">
    <location>
        <begin position="22"/>
        <end position="229"/>
    </location>
</feature>
<keyword evidence="20" id="KW-1185">Reference proteome</keyword>
<keyword evidence="13" id="KW-0325">Glycoprotein</keyword>
<dbReference type="GO" id="GO:0005576">
    <property type="term" value="C:extracellular region"/>
    <property type="evidence" value="ECO:0007669"/>
    <property type="project" value="UniProtKB-SubCell"/>
</dbReference>
<evidence type="ECO:0000256" key="1">
    <source>
        <dbReference type="ARBA" id="ARBA00004609"/>
    </source>
</evidence>
<comment type="similarity">
    <text evidence="3">Belongs to the RBT5 family.</text>
</comment>
<reference evidence="19 20" key="1">
    <citation type="submission" date="2019-10" db="EMBL/GenBank/DDBJ databases">
        <authorList>
            <person name="Palmer J.M."/>
        </authorList>
    </citation>
    <scope>NUCLEOTIDE SEQUENCE [LARGE SCALE GENOMIC DNA]</scope>
    <source>
        <strain evidence="19 20">TWF694</strain>
    </source>
</reference>
<evidence type="ECO:0000256" key="6">
    <source>
        <dbReference type="ARBA" id="ARBA00022617"/>
    </source>
</evidence>
<evidence type="ECO:0000256" key="11">
    <source>
        <dbReference type="ARBA" id="ARBA00023136"/>
    </source>
</evidence>
<keyword evidence="5" id="KW-0964">Secreted</keyword>
<feature type="disulfide bond" evidence="15">
    <location>
        <begin position="57"/>
        <end position="90"/>
    </location>
</feature>
<dbReference type="GO" id="GO:0005886">
    <property type="term" value="C:plasma membrane"/>
    <property type="evidence" value="ECO:0007669"/>
    <property type="project" value="UniProtKB-SubCell"/>
</dbReference>
<dbReference type="GO" id="GO:0098552">
    <property type="term" value="C:side of membrane"/>
    <property type="evidence" value="ECO:0007669"/>
    <property type="project" value="UniProtKB-KW"/>
</dbReference>
<keyword evidence="8 15" id="KW-0479">Metal-binding</keyword>